<evidence type="ECO:0000313" key="26">
    <source>
        <dbReference type="Proteomes" id="UP000001744"/>
    </source>
</evidence>
<dbReference type="SMART" id="SM00488">
    <property type="entry name" value="DEXDc2"/>
    <property type="match status" value="1"/>
</dbReference>
<evidence type="ECO:0000256" key="18">
    <source>
        <dbReference type="ARBA" id="ARBA00044998"/>
    </source>
</evidence>
<dbReference type="VEuPathDB" id="FungiDB:SJAG_01644"/>
<evidence type="ECO:0000256" key="17">
    <source>
        <dbReference type="ARBA" id="ARBA00044969"/>
    </source>
</evidence>
<keyword evidence="13" id="KW-0413">Isomerase</keyword>
<comment type="catalytic activity">
    <reaction evidence="21">
        <text>ATP + H2O = ADP + phosphate + H(+)</text>
        <dbReference type="Rhea" id="RHEA:13065"/>
        <dbReference type="ChEBI" id="CHEBI:15377"/>
        <dbReference type="ChEBI" id="CHEBI:15378"/>
        <dbReference type="ChEBI" id="CHEBI:30616"/>
        <dbReference type="ChEBI" id="CHEBI:43474"/>
        <dbReference type="ChEBI" id="CHEBI:456216"/>
        <dbReference type="EC" id="5.6.2.3"/>
    </reaction>
</comment>
<accession>B6JYI3</accession>
<dbReference type="GO" id="GO:0046872">
    <property type="term" value="F:metal ion binding"/>
    <property type="evidence" value="ECO:0007669"/>
    <property type="project" value="UniProtKB-KW"/>
</dbReference>
<dbReference type="InterPro" id="IPR010614">
    <property type="entry name" value="RAD3-like_helicase_DEAD"/>
</dbReference>
<dbReference type="GO" id="GO:0035861">
    <property type="term" value="C:site of double-strand break"/>
    <property type="evidence" value="ECO:0007669"/>
    <property type="project" value="EnsemblFungi"/>
</dbReference>
<dbReference type="CDD" id="cd18788">
    <property type="entry name" value="SF2_C_XPD"/>
    <property type="match status" value="1"/>
</dbReference>
<dbReference type="PROSITE" id="PS51193">
    <property type="entry name" value="HELICASE_ATP_BIND_2"/>
    <property type="match status" value="1"/>
</dbReference>
<sequence>MTKRSLENVSDNDSNDLHPLASSDESLIVRKQNALKKFHHPYIPYSIQLDFMKTLFDVIENGNIGIFESPTGTGKSLSLLCGALTWLDERGSMGLCSQGETELQTGTTAVSDKKHGDTHADDDGLPDWVISQGAGLQKETVEQAHAELETRLEAIRKERCMKQSLSRRKRFRRGPGPTENSVKDSGLERSSASLEEDLLVQDDTFADGNMFTEDVSRLLRLLQPSDGTLPQVQKIYFASRTHSQLQQFLDEVRKLDMTTFTTPVRAISLASRKNLCINENVKRLGSAALINEKCIEIQGNCPFLQATTPIDDFRDAVLAEVMDMEDMITLGEQTQTCPYYGIREAIAPAHIVAVPYAMLLQQSTRDSLGISLRDNVCILDEAHNVIDSICSILSASVSQTEVLLCQKQLQCYLQRFAKRLSGPNRMHIQQLLRIVDELLHVFERLAGQEACTIDPATLFIAHGTDQINLHRLTQYISASKIARKANTFHVKNTLEAEDADHSRHAVPTGTPVIMKLATFLTAIANPSPEGRLFYRMESVEETVQGHNSKAVLEYALLDPSHEIAALAEQARSVILAGGTMSPMDEIAQLLFPSFLDRVKQFSCGHIVPESNICTVVLSKGTGGTPFRFTYKNRGDVNALQDLGRTMLNLTAVIPDGVVVFFCSFRHLSEAISCWKKSDLWLRLCKRKPIFYEDKEREALAGDGSKKSVFEDYCASVTAGKGGLLLSVINGRLSEGINFSDRLGRCVAVVGMPFPNAQDVRWQAKMSFVKEKMSSKTEKGIDLDYEFAENTCMRAANQSIGRAIRHKDDYACILLLDERYNKPSTQAKLPKWLANNITHAQSFGVAMRQIAQFFRGKKTN</sequence>
<evidence type="ECO:0000256" key="11">
    <source>
        <dbReference type="ARBA" id="ARBA00023004"/>
    </source>
</evidence>
<dbReference type="GO" id="GO:0043139">
    <property type="term" value="F:5'-3' DNA helicase activity"/>
    <property type="evidence" value="ECO:0007669"/>
    <property type="project" value="UniProtKB-EC"/>
</dbReference>
<dbReference type="AlphaFoldDB" id="B6JYI3"/>
<evidence type="ECO:0000256" key="15">
    <source>
        <dbReference type="ARBA" id="ARBA00023306"/>
    </source>
</evidence>
<dbReference type="NCBIfam" id="TIGR00604">
    <property type="entry name" value="rad3"/>
    <property type="match status" value="1"/>
</dbReference>
<keyword evidence="11" id="KW-0408">Iron</keyword>
<keyword evidence="10" id="KW-0067">ATP-binding</keyword>
<feature type="region of interest" description="Disordered" evidence="22">
    <location>
        <begin position="165"/>
        <end position="189"/>
    </location>
</feature>
<dbReference type="SUPFAM" id="SSF52540">
    <property type="entry name" value="P-loop containing nucleoside triphosphate hydrolases"/>
    <property type="match status" value="1"/>
</dbReference>
<comment type="cofactor">
    <cofactor evidence="1">
        <name>[4Fe-4S] cluster</name>
        <dbReference type="ChEBI" id="CHEBI:49883"/>
    </cofactor>
</comment>
<evidence type="ECO:0000256" key="22">
    <source>
        <dbReference type="SAM" id="MobiDB-lite"/>
    </source>
</evidence>
<organism evidence="24 26">
    <name type="scientific">Schizosaccharomyces japonicus (strain yFS275 / FY16936)</name>
    <name type="common">Fission yeast</name>
    <dbReference type="NCBI Taxonomy" id="402676"/>
    <lineage>
        <taxon>Eukaryota</taxon>
        <taxon>Fungi</taxon>
        <taxon>Dikarya</taxon>
        <taxon>Ascomycota</taxon>
        <taxon>Taphrinomycotina</taxon>
        <taxon>Schizosaccharomycetes</taxon>
        <taxon>Schizosaccharomycetales</taxon>
        <taxon>Schizosaccharomycetaceae</taxon>
        <taxon>Schizosaccharomyces</taxon>
    </lineage>
</organism>
<keyword evidence="15" id="KW-0131">Cell cycle</keyword>
<dbReference type="STRING" id="402676.B6JYI3"/>
<evidence type="ECO:0000256" key="4">
    <source>
        <dbReference type="ARBA" id="ARBA00016387"/>
    </source>
</evidence>
<keyword evidence="26" id="KW-1185">Reference proteome</keyword>
<dbReference type="GO" id="GO:0003678">
    <property type="term" value="F:DNA helicase activity"/>
    <property type="evidence" value="ECO:0000318"/>
    <property type="project" value="GO_Central"/>
</dbReference>
<comment type="function">
    <text evidence="20">ATP-dependent DNA helicase important for chromosome transmission and normal cell cycle progression in G(2)/M. May have a role in changing DNA topology to allow the loading of proteins involved in maintaining sister chromatid cohesion in the vicinity of the centromeres. Has a specific role in chromosome segregation during meiosis II.</text>
</comment>
<dbReference type="HOGENOM" id="CLU_006515_2_0_1"/>
<dbReference type="Pfam" id="PF13307">
    <property type="entry name" value="Helicase_C_2"/>
    <property type="match status" value="1"/>
</dbReference>
<evidence type="ECO:0000256" key="3">
    <source>
        <dbReference type="ARBA" id="ARBA00008435"/>
    </source>
</evidence>
<evidence type="ECO:0000256" key="9">
    <source>
        <dbReference type="ARBA" id="ARBA00022806"/>
    </source>
</evidence>
<dbReference type="GO" id="GO:0045005">
    <property type="term" value="P:DNA-templated DNA replication maintenance of fidelity"/>
    <property type="evidence" value="ECO:0007669"/>
    <property type="project" value="EnsemblFungi"/>
</dbReference>
<evidence type="ECO:0000256" key="6">
    <source>
        <dbReference type="ARBA" id="ARBA00022723"/>
    </source>
</evidence>
<dbReference type="PANTHER" id="PTHR11472">
    <property type="entry name" value="DNA REPAIR DEAD HELICASE RAD3/XP-D SUBFAMILY MEMBER"/>
    <property type="match status" value="1"/>
</dbReference>
<evidence type="ECO:0000256" key="16">
    <source>
        <dbReference type="ARBA" id="ARBA00029709"/>
    </source>
</evidence>
<evidence type="ECO:0000256" key="13">
    <source>
        <dbReference type="ARBA" id="ARBA00023235"/>
    </source>
</evidence>
<evidence type="ECO:0000313" key="25">
    <source>
        <dbReference type="JaponicusDB" id="SJAG_01644"/>
    </source>
</evidence>
<dbReference type="JaponicusDB" id="SJAG_01644">
    <property type="gene designation" value="chl1"/>
</dbReference>
<evidence type="ECO:0000256" key="20">
    <source>
        <dbReference type="ARBA" id="ARBA00045702"/>
    </source>
</evidence>
<dbReference type="OMA" id="QTHQFRD"/>
<dbReference type="InterPro" id="IPR006555">
    <property type="entry name" value="ATP-dep_Helicase_C"/>
</dbReference>
<proteinExistence type="inferred from homology"/>
<dbReference type="InterPro" id="IPR006554">
    <property type="entry name" value="Helicase-like_DEXD_c2"/>
</dbReference>
<dbReference type="RefSeq" id="XP_002172894.2">
    <property type="nucleotide sequence ID" value="XM_002172858.2"/>
</dbReference>
<dbReference type="InterPro" id="IPR027417">
    <property type="entry name" value="P-loop_NTPase"/>
</dbReference>
<dbReference type="Proteomes" id="UP000001744">
    <property type="component" value="Unassembled WGS sequence"/>
</dbReference>
<gene>
    <name evidence="25" type="primary">chl1</name>
    <name evidence="24" type="ORF">SJAG_01644</name>
</gene>
<keyword evidence="8" id="KW-0378">Hydrolase</keyword>
<evidence type="ECO:0000313" key="24">
    <source>
        <dbReference type="EMBL" id="EEB06601.2"/>
    </source>
</evidence>
<keyword evidence="6" id="KW-0479">Metal-binding</keyword>
<dbReference type="SMART" id="SM00491">
    <property type="entry name" value="HELICc2"/>
    <property type="match status" value="1"/>
</dbReference>
<evidence type="ECO:0000256" key="14">
    <source>
        <dbReference type="ARBA" id="ARBA00023242"/>
    </source>
</evidence>
<keyword evidence="7" id="KW-0547">Nucleotide-binding</keyword>
<feature type="region of interest" description="Disordered" evidence="22">
    <location>
        <begin position="1"/>
        <end position="20"/>
    </location>
</feature>
<keyword evidence="12" id="KW-0411">Iron-sulfur</keyword>
<evidence type="ECO:0000256" key="19">
    <source>
        <dbReference type="ARBA" id="ARBA00045008"/>
    </source>
</evidence>
<dbReference type="InterPro" id="IPR014013">
    <property type="entry name" value="Helic_SF1/SF2_ATP-bd_DinG/Rad3"/>
</dbReference>
<protein>
    <recommendedName>
        <fullName evidence="5">ATP-dependent DNA helicase CHL1</fullName>
        <ecNumber evidence="17">5.6.2.3</ecNumber>
    </recommendedName>
    <alternativeName>
        <fullName evidence="4">ATP-dependent DNA helicase chl1</fullName>
    </alternativeName>
    <alternativeName>
        <fullName evidence="16">Chromosome loss protein 1</fullName>
    </alternativeName>
    <alternativeName>
        <fullName evidence="18 19">DNA 5'-3' helicase CHL1</fullName>
    </alternativeName>
</protein>
<feature type="domain" description="Helicase ATP-binding" evidence="23">
    <location>
        <begin position="34"/>
        <end position="432"/>
    </location>
</feature>
<dbReference type="GO" id="GO:0003677">
    <property type="term" value="F:DNA binding"/>
    <property type="evidence" value="ECO:0007669"/>
    <property type="project" value="InterPro"/>
</dbReference>
<dbReference type="InterPro" id="IPR013020">
    <property type="entry name" value="Rad3/Chl1-like"/>
</dbReference>
<dbReference type="GO" id="GO:0034085">
    <property type="term" value="P:establishment of sister chromatid cohesion"/>
    <property type="evidence" value="ECO:0000318"/>
    <property type="project" value="GO_Central"/>
</dbReference>
<reference evidence="24 26" key="1">
    <citation type="journal article" date="2011" name="Science">
        <title>Comparative functional genomics of the fission yeasts.</title>
        <authorList>
            <person name="Rhind N."/>
            <person name="Chen Z."/>
            <person name="Yassour M."/>
            <person name="Thompson D.A."/>
            <person name="Haas B.J."/>
            <person name="Habib N."/>
            <person name="Wapinski I."/>
            <person name="Roy S."/>
            <person name="Lin M.F."/>
            <person name="Heiman D.I."/>
            <person name="Young S.K."/>
            <person name="Furuya K."/>
            <person name="Guo Y."/>
            <person name="Pidoux A."/>
            <person name="Chen H.M."/>
            <person name="Robbertse B."/>
            <person name="Goldberg J.M."/>
            <person name="Aoki K."/>
            <person name="Bayne E.H."/>
            <person name="Berlin A.M."/>
            <person name="Desjardins C.A."/>
            <person name="Dobbs E."/>
            <person name="Dukaj L."/>
            <person name="Fan L."/>
            <person name="FitzGerald M.G."/>
            <person name="French C."/>
            <person name="Gujja S."/>
            <person name="Hansen K."/>
            <person name="Keifenheim D."/>
            <person name="Levin J.Z."/>
            <person name="Mosher R.A."/>
            <person name="Mueller C.A."/>
            <person name="Pfiffner J."/>
            <person name="Priest M."/>
            <person name="Russ C."/>
            <person name="Smialowska A."/>
            <person name="Swoboda P."/>
            <person name="Sykes S.M."/>
            <person name="Vaughn M."/>
            <person name="Vengrova S."/>
            <person name="Yoder R."/>
            <person name="Zeng Q."/>
            <person name="Allshire R."/>
            <person name="Baulcombe D."/>
            <person name="Birren B.W."/>
            <person name="Brown W."/>
            <person name="Ekwall K."/>
            <person name="Kellis M."/>
            <person name="Leatherwood J."/>
            <person name="Levin H."/>
            <person name="Margalit H."/>
            <person name="Martienssen R."/>
            <person name="Nieduszynski C.A."/>
            <person name="Spatafora J.W."/>
            <person name="Friedman N."/>
            <person name="Dalgaard J.Z."/>
            <person name="Baumann P."/>
            <person name="Niki H."/>
            <person name="Regev A."/>
            <person name="Nusbaum C."/>
        </authorList>
    </citation>
    <scope>NUCLEOTIDE SEQUENCE [LARGE SCALE GENOMIC DNA]</scope>
    <source>
        <strain evidence="26">yFS275 / FY16936</strain>
    </source>
</reference>
<evidence type="ECO:0000256" key="21">
    <source>
        <dbReference type="ARBA" id="ARBA00048954"/>
    </source>
</evidence>
<name>B6JYI3_SCHJY</name>
<comment type="similarity">
    <text evidence="3">Belongs to the DEAD box helicase family. DEAH subfamily. DDX11/CHL1 sub-subfamily.</text>
</comment>
<dbReference type="Pfam" id="PF06733">
    <property type="entry name" value="DEAD_2"/>
    <property type="match status" value="1"/>
</dbReference>
<keyword evidence="9 24" id="KW-0347">Helicase</keyword>
<dbReference type="GO" id="GO:0051536">
    <property type="term" value="F:iron-sulfur cluster binding"/>
    <property type="evidence" value="ECO:0007669"/>
    <property type="project" value="UniProtKB-KW"/>
</dbReference>
<dbReference type="InterPro" id="IPR045028">
    <property type="entry name" value="DinG/Rad3-like"/>
</dbReference>
<dbReference type="GO" id="GO:0016818">
    <property type="term" value="F:hydrolase activity, acting on acid anhydrides, in phosphorus-containing anhydrides"/>
    <property type="evidence" value="ECO:0007669"/>
    <property type="project" value="InterPro"/>
</dbReference>
<evidence type="ECO:0000256" key="1">
    <source>
        <dbReference type="ARBA" id="ARBA00001966"/>
    </source>
</evidence>
<dbReference type="EMBL" id="KE651168">
    <property type="protein sequence ID" value="EEB06601.2"/>
    <property type="molecule type" value="Genomic_DNA"/>
</dbReference>
<evidence type="ECO:0000256" key="12">
    <source>
        <dbReference type="ARBA" id="ARBA00023014"/>
    </source>
</evidence>
<dbReference type="GeneID" id="7052334"/>
<evidence type="ECO:0000256" key="8">
    <source>
        <dbReference type="ARBA" id="ARBA00022801"/>
    </source>
</evidence>
<evidence type="ECO:0000256" key="10">
    <source>
        <dbReference type="ARBA" id="ARBA00022840"/>
    </source>
</evidence>
<dbReference type="GO" id="GO:0005634">
    <property type="term" value="C:nucleus"/>
    <property type="evidence" value="ECO:0000318"/>
    <property type="project" value="GO_Central"/>
</dbReference>
<dbReference type="PANTHER" id="PTHR11472:SF41">
    <property type="entry name" value="ATP-DEPENDENT DNA HELICASE DDX11-RELATED"/>
    <property type="match status" value="1"/>
</dbReference>
<dbReference type="Gene3D" id="3.40.50.300">
    <property type="entry name" value="P-loop containing nucleotide triphosphate hydrolases"/>
    <property type="match status" value="3"/>
</dbReference>
<dbReference type="eggNOG" id="KOG1133">
    <property type="taxonomic scope" value="Eukaryota"/>
</dbReference>
<evidence type="ECO:0000256" key="5">
    <source>
        <dbReference type="ARBA" id="ARBA00017386"/>
    </source>
</evidence>
<evidence type="ECO:0000256" key="7">
    <source>
        <dbReference type="ARBA" id="ARBA00022741"/>
    </source>
</evidence>
<keyword evidence="14" id="KW-0539">Nucleus</keyword>
<evidence type="ECO:0000259" key="23">
    <source>
        <dbReference type="PROSITE" id="PS51193"/>
    </source>
</evidence>
<comment type="subcellular location">
    <subcellularLocation>
        <location evidence="2">Nucleus</location>
    </subcellularLocation>
</comment>
<dbReference type="GO" id="GO:0005524">
    <property type="term" value="F:ATP binding"/>
    <property type="evidence" value="ECO:0007669"/>
    <property type="project" value="UniProtKB-KW"/>
</dbReference>
<dbReference type="EC" id="5.6.2.3" evidence="17"/>
<dbReference type="OrthoDB" id="267079at2759"/>
<evidence type="ECO:0000256" key="2">
    <source>
        <dbReference type="ARBA" id="ARBA00004123"/>
    </source>
</evidence>